<name>A0A3B0ZS03_9ZZZZ</name>
<dbReference type="AlphaFoldDB" id="A0A3B0ZS03"/>
<sequence length="290" mass="34028">MTPQEYCQDKAAKSGSSFYYSFLSLPDQKRDAIIAVYAFCREVDDIVDAHGDPAVKNTKLNWWHHEIENLFNAKPQHPITRALQPVIKHFSLPKEYFSEIIDGMQMDLNQNRYASFKDLSLYCYRVASVVGLISAEIFGYQDRKTLKYANDLGMAFQLTNIIRDVYDDYKNDRIYIPQDELEKFGVTENDIKNQNHNEAFTELMRFQAERANSYYDKAFAQLPDSDRFTQRAGIIMSSIYHALLTEIINDNYQVLIHRVRLSSVRKIWIAWRTKRNENKLHNAYLKLHAK</sequence>
<gene>
    <name evidence="2" type="ORF">MNBD_GAMMA21-607</name>
</gene>
<dbReference type="InterPro" id="IPR033904">
    <property type="entry name" value="Trans_IPPS_HH"/>
</dbReference>
<dbReference type="GO" id="GO:0016117">
    <property type="term" value="P:carotenoid biosynthetic process"/>
    <property type="evidence" value="ECO:0007669"/>
    <property type="project" value="InterPro"/>
</dbReference>
<accession>A0A3B0ZS03</accession>
<dbReference type="SFLD" id="SFLDG01212">
    <property type="entry name" value="Phytoene_synthase_like"/>
    <property type="match status" value="1"/>
</dbReference>
<reference evidence="2" key="1">
    <citation type="submission" date="2018-06" db="EMBL/GenBank/DDBJ databases">
        <authorList>
            <person name="Zhirakovskaya E."/>
        </authorList>
    </citation>
    <scope>NUCLEOTIDE SEQUENCE</scope>
</reference>
<dbReference type="PROSITE" id="PS01044">
    <property type="entry name" value="SQUALEN_PHYTOEN_SYN_1"/>
    <property type="match status" value="1"/>
</dbReference>
<dbReference type="GO" id="GO:0004311">
    <property type="term" value="F:geranylgeranyl diphosphate synthase activity"/>
    <property type="evidence" value="ECO:0007669"/>
    <property type="project" value="InterPro"/>
</dbReference>
<dbReference type="GO" id="GO:0051996">
    <property type="term" value="F:squalene synthase [NAD(P)H] activity"/>
    <property type="evidence" value="ECO:0007669"/>
    <property type="project" value="InterPro"/>
</dbReference>
<dbReference type="InterPro" id="IPR008949">
    <property type="entry name" value="Isoprenoid_synthase_dom_sf"/>
</dbReference>
<dbReference type="InterPro" id="IPR017828">
    <property type="entry name" value="SQ_synth_HpnD-like"/>
</dbReference>
<evidence type="ECO:0000256" key="1">
    <source>
        <dbReference type="ARBA" id="ARBA00022679"/>
    </source>
</evidence>
<dbReference type="SFLD" id="SFLDG01018">
    <property type="entry name" value="Squalene/Phytoene_Synthase_Lik"/>
    <property type="match status" value="1"/>
</dbReference>
<evidence type="ECO:0000313" key="2">
    <source>
        <dbReference type="EMBL" id="VAW90873.1"/>
    </source>
</evidence>
<dbReference type="PANTHER" id="PTHR31480">
    <property type="entry name" value="BIFUNCTIONAL LYCOPENE CYCLASE/PHYTOENE SYNTHASE"/>
    <property type="match status" value="1"/>
</dbReference>
<dbReference type="SUPFAM" id="SSF48576">
    <property type="entry name" value="Terpenoid synthases"/>
    <property type="match status" value="1"/>
</dbReference>
<dbReference type="EMBL" id="UOFR01000007">
    <property type="protein sequence ID" value="VAW90873.1"/>
    <property type="molecule type" value="Genomic_DNA"/>
</dbReference>
<dbReference type="Pfam" id="PF00494">
    <property type="entry name" value="SQS_PSY"/>
    <property type="match status" value="1"/>
</dbReference>
<keyword evidence="1 2" id="KW-0808">Transferase</keyword>
<dbReference type="SFLD" id="SFLDS00005">
    <property type="entry name" value="Isoprenoid_Synthase_Type_I"/>
    <property type="match status" value="1"/>
</dbReference>
<organism evidence="2">
    <name type="scientific">hydrothermal vent metagenome</name>
    <dbReference type="NCBI Taxonomy" id="652676"/>
    <lineage>
        <taxon>unclassified sequences</taxon>
        <taxon>metagenomes</taxon>
        <taxon>ecological metagenomes</taxon>
    </lineage>
</organism>
<dbReference type="EC" id="2.5.1.32" evidence="2"/>
<dbReference type="InterPro" id="IPR019845">
    <property type="entry name" value="Squalene/phytoene_synthase_CS"/>
</dbReference>
<dbReference type="CDD" id="cd00683">
    <property type="entry name" value="Trans_IPPS_HH"/>
    <property type="match status" value="1"/>
</dbReference>
<dbReference type="PROSITE" id="PS01045">
    <property type="entry name" value="SQUALEN_PHYTOEN_SYN_2"/>
    <property type="match status" value="1"/>
</dbReference>
<dbReference type="GO" id="GO:0046905">
    <property type="term" value="F:15-cis-phytoene synthase activity"/>
    <property type="evidence" value="ECO:0007669"/>
    <property type="project" value="UniProtKB-EC"/>
</dbReference>
<dbReference type="InterPro" id="IPR044843">
    <property type="entry name" value="Trans_IPPS_bact-type"/>
</dbReference>
<proteinExistence type="predicted"/>
<dbReference type="Gene3D" id="1.10.600.10">
    <property type="entry name" value="Farnesyl Diphosphate Synthase"/>
    <property type="match status" value="1"/>
</dbReference>
<dbReference type="NCBIfam" id="TIGR03465">
    <property type="entry name" value="HpnD"/>
    <property type="match status" value="1"/>
</dbReference>
<protein>
    <submittedName>
        <fullName evidence="2">Phytoene synthase</fullName>
        <ecNumber evidence="2">2.5.1.32</ecNumber>
    </submittedName>
</protein>
<dbReference type="InterPro" id="IPR002060">
    <property type="entry name" value="Squ/phyt_synthse"/>
</dbReference>